<evidence type="ECO:0000256" key="1">
    <source>
        <dbReference type="ARBA" id="ARBA00001936"/>
    </source>
</evidence>
<keyword evidence="11" id="KW-0694">RNA-binding</keyword>
<dbReference type="InterPro" id="IPR027417">
    <property type="entry name" value="P-loop_NTPase"/>
</dbReference>
<keyword evidence="5" id="KW-0378">Hydrolase</keyword>
<dbReference type="Pfam" id="PF03368">
    <property type="entry name" value="Dicer_dimer"/>
    <property type="match status" value="1"/>
</dbReference>
<dbReference type="SUPFAM" id="SSF52540">
    <property type="entry name" value="P-loop containing nucleoside triphosphate hydrolases"/>
    <property type="match status" value="1"/>
</dbReference>
<evidence type="ECO:0000256" key="12">
    <source>
        <dbReference type="SAM" id="MobiDB-lite"/>
    </source>
</evidence>
<dbReference type="PROSITE" id="PS51327">
    <property type="entry name" value="DICER_DSRBF"/>
    <property type="match status" value="1"/>
</dbReference>
<proteinExistence type="inferred from homology"/>
<dbReference type="Pfam" id="PF04851">
    <property type="entry name" value="ResIII"/>
    <property type="match status" value="1"/>
</dbReference>
<evidence type="ECO:0000313" key="18">
    <source>
        <dbReference type="Proteomes" id="UP000187283"/>
    </source>
</evidence>
<keyword evidence="4" id="KW-0547">Nucleotide-binding</keyword>
<dbReference type="PANTHER" id="PTHR14950:SF37">
    <property type="entry name" value="ENDORIBONUCLEASE DICER"/>
    <property type="match status" value="1"/>
</dbReference>
<evidence type="ECO:0000256" key="9">
    <source>
        <dbReference type="ARBA" id="ARBA00023158"/>
    </source>
</evidence>
<evidence type="ECO:0000256" key="2">
    <source>
        <dbReference type="ARBA" id="ARBA00022723"/>
    </source>
</evidence>
<evidence type="ECO:0000259" key="15">
    <source>
        <dbReference type="PROSITE" id="PS51194"/>
    </source>
</evidence>
<reference evidence="17 18" key="1">
    <citation type="submission" date="2017-01" db="EMBL/GenBank/DDBJ databases">
        <authorList>
            <person name="Mah S.A."/>
            <person name="Swanson W.J."/>
            <person name="Moy G.W."/>
            <person name="Vacquier V.D."/>
        </authorList>
    </citation>
    <scope>NUCLEOTIDE SEQUENCE [LARGE SCALE GENOMIC DNA]</scope>
    <source>
        <strain evidence="17 18">GSMNP</strain>
    </source>
</reference>
<keyword evidence="7" id="KW-0067">ATP-binding</keyword>
<evidence type="ECO:0000256" key="3">
    <source>
        <dbReference type="ARBA" id="ARBA00022737"/>
    </source>
</evidence>
<keyword evidence="9" id="KW-0943">RNA-mediated gene silencing</keyword>
<gene>
    <name evidence="17" type="ORF">AYI70_g597</name>
</gene>
<dbReference type="GO" id="GO:0006396">
    <property type="term" value="P:RNA processing"/>
    <property type="evidence" value="ECO:0007669"/>
    <property type="project" value="InterPro"/>
</dbReference>
<feature type="region of interest" description="Disordered" evidence="12">
    <location>
        <begin position="1407"/>
        <end position="1426"/>
    </location>
</feature>
<dbReference type="GO" id="GO:0046872">
    <property type="term" value="F:metal ion binding"/>
    <property type="evidence" value="ECO:0007669"/>
    <property type="project" value="UniProtKB-KW"/>
</dbReference>
<protein>
    <submittedName>
        <fullName evidence="17">Dicer-like protein 1</fullName>
    </submittedName>
</protein>
<accession>A0A1R1YG37</accession>
<comment type="caution">
    <text evidence="17">The sequence shown here is derived from an EMBL/GenBank/DDBJ whole genome shotgun (WGS) entry which is preliminary data.</text>
</comment>
<evidence type="ECO:0000256" key="11">
    <source>
        <dbReference type="PROSITE-ProRule" id="PRU00657"/>
    </source>
</evidence>
<evidence type="ECO:0000313" key="17">
    <source>
        <dbReference type="EMBL" id="OMJ25877.1"/>
    </source>
</evidence>
<keyword evidence="8" id="KW-0460">Magnesium</keyword>
<dbReference type="Gene3D" id="3.30.160.380">
    <property type="entry name" value="Dicer dimerisation domain"/>
    <property type="match status" value="1"/>
</dbReference>
<evidence type="ECO:0000259" key="14">
    <source>
        <dbReference type="PROSITE" id="PS51192"/>
    </source>
</evidence>
<evidence type="ECO:0000259" key="13">
    <source>
        <dbReference type="PROSITE" id="PS50142"/>
    </source>
</evidence>
<dbReference type="GO" id="GO:0003677">
    <property type="term" value="F:DNA binding"/>
    <property type="evidence" value="ECO:0007669"/>
    <property type="project" value="InterPro"/>
</dbReference>
<keyword evidence="6" id="KW-0347">Helicase</keyword>
<evidence type="ECO:0000256" key="6">
    <source>
        <dbReference type="ARBA" id="ARBA00022806"/>
    </source>
</evidence>
<dbReference type="GO" id="GO:0003723">
    <property type="term" value="F:RNA binding"/>
    <property type="evidence" value="ECO:0007669"/>
    <property type="project" value="UniProtKB-UniRule"/>
</dbReference>
<organism evidence="17 18">
    <name type="scientific">Smittium culicis</name>
    <dbReference type="NCBI Taxonomy" id="133412"/>
    <lineage>
        <taxon>Eukaryota</taxon>
        <taxon>Fungi</taxon>
        <taxon>Fungi incertae sedis</taxon>
        <taxon>Zoopagomycota</taxon>
        <taxon>Kickxellomycotina</taxon>
        <taxon>Harpellomycetes</taxon>
        <taxon>Harpellales</taxon>
        <taxon>Legeriomycetaceae</taxon>
        <taxon>Smittium</taxon>
    </lineage>
</organism>
<dbReference type="CDD" id="cd00593">
    <property type="entry name" value="RIBOc"/>
    <property type="match status" value="2"/>
</dbReference>
<feature type="domain" description="Helicase C-terminal" evidence="15">
    <location>
        <begin position="435"/>
        <end position="619"/>
    </location>
</feature>
<dbReference type="InterPro" id="IPR038248">
    <property type="entry name" value="Dicer_dimer_sf"/>
</dbReference>
<dbReference type="Gene3D" id="1.10.1520.10">
    <property type="entry name" value="Ribonuclease III domain"/>
    <property type="match status" value="2"/>
</dbReference>
<dbReference type="PROSITE" id="PS50142">
    <property type="entry name" value="RNASE_3_2"/>
    <property type="match status" value="2"/>
</dbReference>
<evidence type="ECO:0000256" key="4">
    <source>
        <dbReference type="ARBA" id="ARBA00022741"/>
    </source>
</evidence>
<dbReference type="GO" id="GO:0031047">
    <property type="term" value="P:regulatory ncRNA-mediated gene silencing"/>
    <property type="evidence" value="ECO:0007669"/>
    <property type="project" value="UniProtKB-KW"/>
</dbReference>
<dbReference type="SMART" id="SM00487">
    <property type="entry name" value="DEXDc"/>
    <property type="match status" value="1"/>
</dbReference>
<dbReference type="STRING" id="133412.A0A1R1YG37"/>
<keyword evidence="18" id="KW-1185">Reference proteome</keyword>
<dbReference type="PROSITE" id="PS00517">
    <property type="entry name" value="RNASE_3_1"/>
    <property type="match status" value="1"/>
</dbReference>
<dbReference type="InterPro" id="IPR036389">
    <property type="entry name" value="RNase_III_sf"/>
</dbReference>
<dbReference type="Pfam" id="PF00636">
    <property type="entry name" value="Ribonuclease_3"/>
    <property type="match status" value="1"/>
</dbReference>
<dbReference type="SMART" id="SM00535">
    <property type="entry name" value="RIBOc"/>
    <property type="match status" value="2"/>
</dbReference>
<evidence type="ECO:0000259" key="16">
    <source>
        <dbReference type="PROSITE" id="PS51327"/>
    </source>
</evidence>
<dbReference type="InterPro" id="IPR014001">
    <property type="entry name" value="Helicase_ATP-bd"/>
</dbReference>
<name>A0A1R1YG37_9FUNG</name>
<dbReference type="Proteomes" id="UP000187283">
    <property type="component" value="Unassembled WGS sequence"/>
</dbReference>
<dbReference type="EMBL" id="LSSN01000099">
    <property type="protein sequence ID" value="OMJ25877.1"/>
    <property type="molecule type" value="Genomic_DNA"/>
</dbReference>
<dbReference type="InterPro" id="IPR006935">
    <property type="entry name" value="Helicase/UvrB_N"/>
</dbReference>
<comment type="cofactor">
    <cofactor evidence="1">
        <name>Mn(2+)</name>
        <dbReference type="ChEBI" id="CHEBI:29035"/>
    </cofactor>
</comment>
<dbReference type="SMART" id="SM00490">
    <property type="entry name" value="HELICc"/>
    <property type="match status" value="1"/>
</dbReference>
<feature type="domain" description="Dicer dsRNA-binding fold" evidence="16">
    <location>
        <begin position="721"/>
        <end position="812"/>
    </location>
</feature>
<dbReference type="PANTHER" id="PTHR14950">
    <property type="entry name" value="DICER-RELATED"/>
    <property type="match status" value="1"/>
</dbReference>
<sequence length="2288" mass="262372">MYSSTNDSYITYIHDIQTGDDRVILNLDTLSKNLIPRDYQKEALEKILNSNSILVLETGTGKTLVAQMLIEYTFQQYNFLTSSKAKDSLHKKVKRPIFFLCNTSYLVEQQGTFLKENSDRSIKTYASSGPQSKYRKHQWDHIWDTYEVHVMTGQLFLNILRGGFLEFNRILLIVFDECHHSRKDEPYSRVMKEFYYHANKEERPQIFGMTASTSNATEKIETSINRIEAYLDSSLVSVDLSSSVIKSSKTLNYTFLNYTFYNIASSPPVYDYVVQSFIEYEWFLEIIETIDFILNELGVYPCNKLIFNLLIYLKKAIEPLVNKSESSFFHKTDIFSFDYGLADTKKFGLESISKINEVYCNLSTLSEFKHTVESLKDISNISSSIWTSHLKSFDLSSATKFPEKKRKLKSLTKYSDIRSNLAPKISILLDYLLENKKNFLDKKENSNSKFRAIIFVHRRSAVYSISYLLDELEEFDFIRSEPFHGTNSKSNLVLNAFCYSKTLKTRISATDQSDTLSKFKSGILNVLVSTQVSEEGLDISDCNLIIRFDPALTLIQFIQSRGRARKSESEYVMMVLDSQQNKDIDSFYPYKSHAKSVRDFSVHRNSDFYNKFMTMEEIMLKFCIAPKEIRYNNYGLNFLTDKQSLITGKLTFSINVEDLDFEGASTNHLEFVESSVLIQDSIKETLDKLTCELFYALRKVSISEVFFDVIQSGAKLTALSSIGTLFQYTQSLPSDKYSINSPIFEYDTFSKSEIRATITFPANSPVKKIIGPFSESKNQSKRAACFYSVLVLFHYGLLTNHLLPIQPKKLNTADFSTGSVLQINFQDINDIVNCENIETSYGPNYNRDSSNVVYPIEKNNITTPTPEFNETENHVNYLHFQPSTLYHEKPLNTRLPSLDDLENPNFIDVYAYSLNLDYPNYSKSKSDSFVDLSLSDQMIHNSDSKGLQVIFFFRNALPSNILIPLYTLKDSLPFYYSFEPLNTSQDNRENNLGLENPKLSESPSNISYLNNKISLSLVDWESSILFTSSLISLLTNTPFHLDSKLASYSIAIPSDELSQKLSDIYKKIDLYSLTSSVFSQESSIEAKNTAPNKEFGIGDNDIVFDTTAINWNTMNKFSQIPDRLSNYPKEKYSEILNKYAFVSETAKYKVHKFISTIDGCTVYSPLVKTLLCIKNMKLESRNASSDNQSEVSLFEGENTSSNISEAQNFYSSVSGLSDELIFLMCESDRLGNLRYIDLLLQGSRIYSDYDYKNFKNYPLIFSKDISLQINYLNCSSTVLDTKPDLKVVASNLELANKYEGLINKISAEPNNKKLNRLKNLVGYITKFLCTPDMMMILPWSIDDLYKLSVIPSLLERLDSTLIQRDMVSALNLPIVYDDNNINFFGLKSESRELKILKKNLVLYSADDSNNSSSPDSDSTNTSSNDSLSYENFKNRLDFKLISTASLTKKKTKFQKYVENYTCYNSMPEWLLRSALTSPTASEDVNYQRLETLGDSALRLIMATQLFCGLAPISSHEGILTSYIGTIVSNQTLSKLSIKSGLFYAIKSFKLERKSFSPCGLGWGTSKNVYPRFNSYYETPWGYHNKIPNSDNLPLGDSSISPIQLESLEYFKKFNTKAEFCETFDSFKSFSAKGMLSTLNTKEGEFDFDKNEFQKHKFCNCFFYKIYSFVPYPQRFLYYSHKNGVDIDFTEPSSSLDVSSYFNIYGVKTSIDGRANNEIKFKNLQRRLNFLQRYNYIKDSCISCSPENTDGINSVNINQDQDELRDLLPKPSFFFYNSIASINTTNFQTCNNHLPVFAKITKVNRKKREIPKKTAADVLESVLGASFLLVGIKGCFLTAKALGLVKKEWSQWDDMYPIYQKSLNEEVYFRSENIHFFEDTFIKSKINSIQSILGYKFKNPIFVLEATTHSSASNSRFLSYERLEFLGDSILSILVTFHFYNYLEHNEPLTSQQMTLLKHVAVSNDVLGIISQRHNLIQHLTFNSEYLRKDLSKYSNDLENIIKIYKDFKNSEQPSNRAANKLTCINNNYNNSDTESFDWLDLPPKLWKILDPAPKSIGDLVESLLGAVYVDSGFSLDSVQNVFNKLILPFIDKFISPHQVTIDSVSHSNLTIQSHGCNGFKIVSLRIEDAFRDEMYNDSIIPIILREHMVNYCDYSLLNPEFTANKGFKIKELSSLQYSDDTKKRLEDLVLNEFNVTKFDKKFCINTMISASEDQLDVLLKKYCNFSISYYTLHENTILGTGIGVKAKLANINACNNFLHNWEFSPDNTTKRLFNTFCDCESKREVILQ</sequence>
<dbReference type="InterPro" id="IPR005034">
    <property type="entry name" value="Dicer_dimerisation"/>
</dbReference>
<feature type="domain" description="RNase III" evidence="13">
    <location>
        <begin position="1885"/>
        <end position="2072"/>
    </location>
</feature>
<dbReference type="InterPro" id="IPR000999">
    <property type="entry name" value="RNase_III_dom"/>
</dbReference>
<keyword evidence="2" id="KW-0479">Metal-binding</keyword>
<dbReference type="GO" id="GO:0005524">
    <property type="term" value="F:ATP binding"/>
    <property type="evidence" value="ECO:0007669"/>
    <property type="project" value="UniProtKB-KW"/>
</dbReference>
<keyword evidence="10" id="KW-0464">Manganese</keyword>
<dbReference type="PROSITE" id="PS51194">
    <property type="entry name" value="HELICASE_CTER"/>
    <property type="match status" value="1"/>
</dbReference>
<evidence type="ECO:0000256" key="8">
    <source>
        <dbReference type="ARBA" id="ARBA00022842"/>
    </source>
</evidence>
<keyword evidence="3" id="KW-0677">Repeat</keyword>
<dbReference type="PROSITE" id="PS51192">
    <property type="entry name" value="HELICASE_ATP_BIND_1"/>
    <property type="match status" value="1"/>
</dbReference>
<dbReference type="GO" id="GO:0004525">
    <property type="term" value="F:ribonuclease III activity"/>
    <property type="evidence" value="ECO:0007669"/>
    <property type="project" value="InterPro"/>
</dbReference>
<dbReference type="GO" id="GO:0004386">
    <property type="term" value="F:helicase activity"/>
    <property type="evidence" value="ECO:0007669"/>
    <property type="project" value="UniProtKB-KW"/>
</dbReference>
<dbReference type="OrthoDB" id="416741at2759"/>
<dbReference type="Pfam" id="PF00271">
    <property type="entry name" value="Helicase_C"/>
    <property type="match status" value="1"/>
</dbReference>
<feature type="domain" description="Helicase ATP-binding" evidence="14">
    <location>
        <begin position="43"/>
        <end position="231"/>
    </location>
</feature>
<dbReference type="InterPro" id="IPR001650">
    <property type="entry name" value="Helicase_C-like"/>
</dbReference>
<dbReference type="Gene3D" id="3.40.50.300">
    <property type="entry name" value="P-loop containing nucleotide triphosphate hydrolases"/>
    <property type="match status" value="2"/>
</dbReference>
<feature type="domain" description="RNase III" evidence="13">
    <location>
        <begin position="1453"/>
        <end position="1541"/>
    </location>
</feature>
<comment type="similarity">
    <text evidence="11">Belongs to the helicase family. Dicer subfamily.</text>
</comment>
<dbReference type="SUPFAM" id="SSF69065">
    <property type="entry name" value="RNase III domain-like"/>
    <property type="match status" value="2"/>
</dbReference>
<evidence type="ECO:0000256" key="10">
    <source>
        <dbReference type="ARBA" id="ARBA00023211"/>
    </source>
</evidence>
<evidence type="ECO:0000256" key="5">
    <source>
        <dbReference type="ARBA" id="ARBA00022801"/>
    </source>
</evidence>
<evidence type="ECO:0000256" key="7">
    <source>
        <dbReference type="ARBA" id="ARBA00022840"/>
    </source>
</evidence>